<evidence type="ECO:0000256" key="1">
    <source>
        <dbReference type="SAM" id="MobiDB-lite"/>
    </source>
</evidence>
<sequence>MGKHDTNVERDGHGDYDHTKTKPVEESSEGTHSSDDKGGE</sequence>
<dbReference type="Proteomes" id="UP000584374">
    <property type="component" value="Unassembled WGS sequence"/>
</dbReference>
<dbReference type="EMBL" id="JACHIW010000002">
    <property type="protein sequence ID" value="MBB5158127.1"/>
    <property type="molecule type" value="Genomic_DNA"/>
</dbReference>
<dbReference type="AlphaFoldDB" id="A0A840QDP3"/>
<comment type="caution">
    <text evidence="2">The sequence shown here is derived from an EMBL/GenBank/DDBJ whole genome shotgun (WGS) entry which is preliminary data.</text>
</comment>
<proteinExistence type="predicted"/>
<organism evidence="2 3">
    <name type="scientific">Saccharopolyspora phatthalungensis</name>
    <dbReference type="NCBI Taxonomy" id="664693"/>
    <lineage>
        <taxon>Bacteria</taxon>
        <taxon>Bacillati</taxon>
        <taxon>Actinomycetota</taxon>
        <taxon>Actinomycetes</taxon>
        <taxon>Pseudonocardiales</taxon>
        <taxon>Pseudonocardiaceae</taxon>
        <taxon>Saccharopolyspora</taxon>
    </lineage>
</organism>
<dbReference type="RefSeq" id="WP_281399637.1">
    <property type="nucleotide sequence ID" value="NZ_JACHIW010000002.1"/>
</dbReference>
<keyword evidence="3" id="KW-1185">Reference proteome</keyword>
<reference evidence="2 3" key="1">
    <citation type="submission" date="2020-08" db="EMBL/GenBank/DDBJ databases">
        <title>Sequencing the genomes of 1000 actinobacteria strains.</title>
        <authorList>
            <person name="Klenk H.-P."/>
        </authorList>
    </citation>
    <scope>NUCLEOTIDE SEQUENCE [LARGE SCALE GENOMIC DNA]</scope>
    <source>
        <strain evidence="2 3">DSM 45584</strain>
    </source>
</reference>
<gene>
    <name evidence="2" type="ORF">BJ970_005726</name>
</gene>
<evidence type="ECO:0000313" key="2">
    <source>
        <dbReference type="EMBL" id="MBB5158127.1"/>
    </source>
</evidence>
<feature type="compositionally biased region" description="Basic and acidic residues" evidence="1">
    <location>
        <begin position="1"/>
        <end position="25"/>
    </location>
</feature>
<protein>
    <submittedName>
        <fullName evidence="2">Uncharacterized protein</fullName>
    </submittedName>
</protein>
<name>A0A840QDP3_9PSEU</name>
<accession>A0A840QDP3</accession>
<evidence type="ECO:0000313" key="3">
    <source>
        <dbReference type="Proteomes" id="UP000584374"/>
    </source>
</evidence>
<feature type="region of interest" description="Disordered" evidence="1">
    <location>
        <begin position="1"/>
        <end position="40"/>
    </location>
</feature>